<protein>
    <recommendedName>
        <fullName evidence="2">histidine kinase</fullName>
        <ecNumber evidence="2">2.7.13.3</ecNumber>
    </recommendedName>
</protein>
<dbReference type="InterPro" id="IPR029016">
    <property type="entry name" value="GAF-like_dom_sf"/>
</dbReference>
<dbReference type="PRINTS" id="PR00344">
    <property type="entry name" value="BCTRLSENSOR"/>
</dbReference>
<feature type="domain" description="Histidine kinase" evidence="4">
    <location>
        <begin position="181"/>
        <end position="397"/>
    </location>
</feature>
<reference evidence="5" key="1">
    <citation type="submission" date="2021-10" db="EMBL/GenBank/DDBJ databases">
        <title>Gramella sp. ASW11-100T, isolated from marine sediment.</title>
        <authorList>
            <person name="Xia C."/>
        </authorList>
    </citation>
    <scope>NUCLEOTIDE SEQUENCE</scope>
    <source>
        <strain evidence="5">ASW11-100</strain>
    </source>
</reference>
<dbReference type="SUPFAM" id="SSF55874">
    <property type="entry name" value="ATPase domain of HSP90 chaperone/DNA topoisomerase II/histidine kinase"/>
    <property type="match status" value="1"/>
</dbReference>
<dbReference type="InterPro" id="IPR036890">
    <property type="entry name" value="HATPase_C_sf"/>
</dbReference>
<dbReference type="EMBL" id="JAJBZG010000005">
    <property type="protein sequence ID" value="MCB7481588.1"/>
    <property type="molecule type" value="Genomic_DNA"/>
</dbReference>
<dbReference type="PANTHER" id="PTHR43547">
    <property type="entry name" value="TWO-COMPONENT HISTIDINE KINASE"/>
    <property type="match status" value="1"/>
</dbReference>
<accession>A0A9X1LJP1</accession>
<comment type="caution">
    <text evidence="5">The sequence shown here is derived from an EMBL/GenBank/DDBJ whole genome shotgun (WGS) entry which is preliminary data.</text>
</comment>
<evidence type="ECO:0000256" key="2">
    <source>
        <dbReference type="ARBA" id="ARBA00012438"/>
    </source>
</evidence>
<evidence type="ECO:0000313" key="5">
    <source>
        <dbReference type="EMBL" id="MCB7481588.1"/>
    </source>
</evidence>
<name>A0A9X1LJP1_9FLAO</name>
<dbReference type="SMART" id="SM00388">
    <property type="entry name" value="HisKA"/>
    <property type="match status" value="1"/>
</dbReference>
<dbReference type="PROSITE" id="PS50109">
    <property type="entry name" value="HIS_KIN"/>
    <property type="match status" value="1"/>
</dbReference>
<dbReference type="RefSeq" id="WP_229340690.1">
    <property type="nucleotide sequence ID" value="NZ_JAJBZG010000005.1"/>
</dbReference>
<sequence length="397" mass="44851">MLDNIESSEVEYRRIKSLSKFDLDYEELQEEFRFLVELAAMIADTEISAINLIDNYFQWTVTSQAIKSTQIPREESVCDRTIRSNKPLEIMELDQDEHLKYQGFSKEEAGFNYYLGIPLTLESGDNIGALCVLDKNSKEISDKNKAMLGLVAKEIVNKLELRRKMDESLFSLNTAVKIKNQVAHDVRGPINGITGLAELVESEDFSREEMLQYFQLIKDSGKSLLELTDDILKVGMSIDPAKTRLINLKQLKVKLLKLYRLLAKSKNIDLQIKLNPDKANFTLSKRKLLSIFGNLISNSIKFTPSGGSIQVNLDILNLDKGRFLEFVIIDTGLGISQEALSELRENKLVSSRGTSGEKGFGLGLKLVQEIIQDFNGELNIYSEKGQGTKIEVRLLLK</sequence>
<evidence type="ECO:0000256" key="1">
    <source>
        <dbReference type="ARBA" id="ARBA00000085"/>
    </source>
</evidence>
<evidence type="ECO:0000259" key="4">
    <source>
        <dbReference type="PROSITE" id="PS50109"/>
    </source>
</evidence>
<dbReference type="Gene3D" id="3.30.565.10">
    <property type="entry name" value="Histidine kinase-like ATPase, C-terminal domain"/>
    <property type="match status" value="1"/>
</dbReference>
<dbReference type="InterPro" id="IPR005467">
    <property type="entry name" value="His_kinase_dom"/>
</dbReference>
<dbReference type="Proteomes" id="UP001139414">
    <property type="component" value="Unassembled WGS sequence"/>
</dbReference>
<dbReference type="InterPro" id="IPR036097">
    <property type="entry name" value="HisK_dim/P_sf"/>
</dbReference>
<dbReference type="AlphaFoldDB" id="A0A9X1LJP1"/>
<comment type="catalytic activity">
    <reaction evidence="1">
        <text>ATP + protein L-histidine = ADP + protein N-phospho-L-histidine.</text>
        <dbReference type="EC" id="2.7.13.3"/>
    </reaction>
</comment>
<dbReference type="SUPFAM" id="SSF47384">
    <property type="entry name" value="Homodimeric domain of signal transducing histidine kinase"/>
    <property type="match status" value="1"/>
</dbReference>
<dbReference type="InterPro" id="IPR004358">
    <property type="entry name" value="Sig_transdc_His_kin-like_C"/>
</dbReference>
<keyword evidence="3" id="KW-0597">Phosphoprotein</keyword>
<dbReference type="SUPFAM" id="SSF55781">
    <property type="entry name" value="GAF domain-like"/>
    <property type="match status" value="1"/>
</dbReference>
<organism evidence="5 6">
    <name type="scientific">Christiangramia sediminis</name>
    <dbReference type="NCBI Taxonomy" id="2881336"/>
    <lineage>
        <taxon>Bacteria</taxon>
        <taxon>Pseudomonadati</taxon>
        <taxon>Bacteroidota</taxon>
        <taxon>Flavobacteriia</taxon>
        <taxon>Flavobacteriales</taxon>
        <taxon>Flavobacteriaceae</taxon>
        <taxon>Christiangramia</taxon>
    </lineage>
</organism>
<dbReference type="SMART" id="SM00387">
    <property type="entry name" value="HATPase_c"/>
    <property type="match status" value="1"/>
</dbReference>
<dbReference type="PANTHER" id="PTHR43547:SF2">
    <property type="entry name" value="HYBRID SIGNAL TRANSDUCTION HISTIDINE KINASE C"/>
    <property type="match status" value="1"/>
</dbReference>
<gene>
    <name evidence="5" type="ORF">LGQ90_09985</name>
</gene>
<dbReference type="Gene3D" id="3.30.450.40">
    <property type="match status" value="1"/>
</dbReference>
<dbReference type="Pfam" id="PF02518">
    <property type="entry name" value="HATPase_c"/>
    <property type="match status" value="1"/>
</dbReference>
<dbReference type="Gene3D" id="1.10.287.130">
    <property type="match status" value="1"/>
</dbReference>
<dbReference type="EC" id="2.7.13.3" evidence="2"/>
<proteinExistence type="predicted"/>
<dbReference type="InterPro" id="IPR003594">
    <property type="entry name" value="HATPase_dom"/>
</dbReference>
<dbReference type="CDD" id="cd00082">
    <property type="entry name" value="HisKA"/>
    <property type="match status" value="1"/>
</dbReference>
<evidence type="ECO:0000256" key="3">
    <source>
        <dbReference type="ARBA" id="ARBA00022553"/>
    </source>
</evidence>
<dbReference type="Pfam" id="PF00512">
    <property type="entry name" value="HisKA"/>
    <property type="match status" value="1"/>
</dbReference>
<dbReference type="GO" id="GO:0000155">
    <property type="term" value="F:phosphorelay sensor kinase activity"/>
    <property type="evidence" value="ECO:0007669"/>
    <property type="project" value="InterPro"/>
</dbReference>
<evidence type="ECO:0000313" key="6">
    <source>
        <dbReference type="Proteomes" id="UP001139414"/>
    </source>
</evidence>
<dbReference type="InterPro" id="IPR003661">
    <property type="entry name" value="HisK_dim/P_dom"/>
</dbReference>
<keyword evidence="6" id="KW-1185">Reference proteome</keyword>